<evidence type="ECO:0000256" key="4">
    <source>
        <dbReference type="ARBA" id="ARBA00023136"/>
    </source>
</evidence>
<dbReference type="Gene3D" id="1.20.1250.20">
    <property type="entry name" value="MFS general substrate transporter like domains"/>
    <property type="match status" value="2"/>
</dbReference>
<dbReference type="EMBL" id="JAVRBK010000001">
    <property type="protein sequence ID" value="KAK5650232.1"/>
    <property type="molecule type" value="Genomic_DNA"/>
</dbReference>
<feature type="transmembrane region" description="Helical" evidence="5">
    <location>
        <begin position="188"/>
        <end position="212"/>
    </location>
</feature>
<feature type="transmembrane region" description="Helical" evidence="5">
    <location>
        <begin position="366"/>
        <end position="385"/>
    </location>
</feature>
<feature type="transmembrane region" description="Helical" evidence="5">
    <location>
        <begin position="427"/>
        <end position="445"/>
    </location>
</feature>
<dbReference type="SUPFAM" id="SSF103473">
    <property type="entry name" value="MFS general substrate transporter"/>
    <property type="match status" value="1"/>
</dbReference>
<evidence type="ECO:0000313" key="7">
    <source>
        <dbReference type="Proteomes" id="UP001329430"/>
    </source>
</evidence>
<keyword evidence="4 5" id="KW-0472">Membrane</keyword>
<feature type="transmembrane region" description="Helical" evidence="5">
    <location>
        <begin position="338"/>
        <end position="359"/>
    </location>
</feature>
<feature type="transmembrane region" description="Helical" evidence="5">
    <location>
        <begin position="224"/>
        <end position="242"/>
    </location>
</feature>
<keyword evidence="7" id="KW-1185">Reference proteome</keyword>
<dbReference type="AlphaFoldDB" id="A0AAN7VKF7"/>
<comment type="subcellular location">
    <subcellularLocation>
        <location evidence="1">Membrane</location>
        <topology evidence="1">Multi-pass membrane protein</topology>
    </subcellularLocation>
</comment>
<dbReference type="InterPro" id="IPR036259">
    <property type="entry name" value="MFS_trans_sf"/>
</dbReference>
<dbReference type="Proteomes" id="UP001329430">
    <property type="component" value="Chromosome 1"/>
</dbReference>
<organism evidence="6 7">
    <name type="scientific">Pyrocoelia pectoralis</name>
    <dbReference type="NCBI Taxonomy" id="417401"/>
    <lineage>
        <taxon>Eukaryota</taxon>
        <taxon>Metazoa</taxon>
        <taxon>Ecdysozoa</taxon>
        <taxon>Arthropoda</taxon>
        <taxon>Hexapoda</taxon>
        <taxon>Insecta</taxon>
        <taxon>Pterygota</taxon>
        <taxon>Neoptera</taxon>
        <taxon>Endopterygota</taxon>
        <taxon>Coleoptera</taxon>
        <taxon>Polyphaga</taxon>
        <taxon>Elateriformia</taxon>
        <taxon>Elateroidea</taxon>
        <taxon>Lampyridae</taxon>
        <taxon>Lampyrinae</taxon>
        <taxon>Pyrocoelia</taxon>
    </lineage>
</organism>
<feature type="transmembrane region" description="Helical" evidence="5">
    <location>
        <begin position="20"/>
        <end position="43"/>
    </location>
</feature>
<evidence type="ECO:0000256" key="2">
    <source>
        <dbReference type="ARBA" id="ARBA00022692"/>
    </source>
</evidence>
<gene>
    <name evidence="6" type="ORF">RI129_001261</name>
</gene>
<dbReference type="Pfam" id="PF00083">
    <property type="entry name" value="Sugar_tr"/>
    <property type="match status" value="1"/>
</dbReference>
<name>A0AAN7VKF7_9COLE</name>
<dbReference type="GO" id="GO:0022857">
    <property type="term" value="F:transmembrane transporter activity"/>
    <property type="evidence" value="ECO:0007669"/>
    <property type="project" value="InterPro"/>
</dbReference>
<evidence type="ECO:0000256" key="5">
    <source>
        <dbReference type="SAM" id="Phobius"/>
    </source>
</evidence>
<protein>
    <submittedName>
        <fullName evidence="6">Uncharacterized protein</fullName>
    </submittedName>
</protein>
<feature type="transmembrane region" description="Helical" evidence="5">
    <location>
        <begin position="457"/>
        <end position="474"/>
    </location>
</feature>
<feature type="transmembrane region" description="Helical" evidence="5">
    <location>
        <begin position="305"/>
        <end position="326"/>
    </location>
</feature>
<dbReference type="Pfam" id="PF07690">
    <property type="entry name" value="MFS_1"/>
    <property type="match status" value="1"/>
</dbReference>
<reference evidence="6 7" key="1">
    <citation type="journal article" date="2024" name="Insects">
        <title>An Improved Chromosome-Level Genome Assembly of the Firefly Pyrocoelia pectoralis.</title>
        <authorList>
            <person name="Fu X."/>
            <person name="Meyer-Rochow V.B."/>
            <person name="Ballantyne L."/>
            <person name="Zhu X."/>
        </authorList>
    </citation>
    <scope>NUCLEOTIDE SEQUENCE [LARGE SCALE GENOMIC DNA]</scope>
    <source>
        <strain evidence="6">XCY_ONT2</strain>
    </source>
</reference>
<accession>A0AAN7VKF7</accession>
<evidence type="ECO:0000256" key="3">
    <source>
        <dbReference type="ARBA" id="ARBA00022989"/>
    </source>
</evidence>
<sequence length="504" mass="57331">MKEDNLDKLLTEIGGFGKYQIRVTILLLVVTVFTYFTATAWLFETKGVNHRCRIPRCDENTVVFKPSWWMNAIPSIANEPVSCGRYKRISNISEEQCNASDFNKNLVEICNEYIYETSERSILQDFDLHCEENLWKLTSVGTLNSIGNLLGLPIAGILSDKYGRKTILIISISLSSLTGLIRSFANSYVFFISMVFVDSLCNAATYTTTFILDPHIKKIVLRPFLRILYGVQLIILAYYWLLPESVRWLLIKARYLEAQNLINQIGKRKMEHFVSLQTLKELCVDGADDLNTTESLKHLFKSCTLATRLLNCIFCWIIGTFVYYGLTINSVTLSSNTYLDFILTVLVEIPASAVTFFLMGTFKRRFTLCASFLMCGICCIAFIFIPKDFYWLRLCTYLLGKSFSAIDVSLIYTIASEMFPTTLRNSLVSVCSMFGRIGSMVAPQIPLLELLWKPLPLVLFGSTSLIACALSLMFPETKNTKLPDTIEESKYVGRHKEIIRLQDT</sequence>
<keyword evidence="2 5" id="KW-0812">Transmembrane</keyword>
<dbReference type="GO" id="GO:0016020">
    <property type="term" value="C:membrane"/>
    <property type="evidence" value="ECO:0007669"/>
    <property type="project" value="UniProtKB-SubCell"/>
</dbReference>
<evidence type="ECO:0000313" key="6">
    <source>
        <dbReference type="EMBL" id="KAK5650232.1"/>
    </source>
</evidence>
<dbReference type="InterPro" id="IPR005828">
    <property type="entry name" value="MFS_sugar_transport-like"/>
</dbReference>
<dbReference type="PANTHER" id="PTHR24064">
    <property type="entry name" value="SOLUTE CARRIER FAMILY 22 MEMBER"/>
    <property type="match status" value="1"/>
</dbReference>
<feature type="transmembrane region" description="Helical" evidence="5">
    <location>
        <begin position="391"/>
        <end position="415"/>
    </location>
</feature>
<dbReference type="InterPro" id="IPR011701">
    <property type="entry name" value="MFS"/>
</dbReference>
<keyword evidence="3 5" id="KW-1133">Transmembrane helix</keyword>
<comment type="caution">
    <text evidence="6">The sequence shown here is derived from an EMBL/GenBank/DDBJ whole genome shotgun (WGS) entry which is preliminary data.</text>
</comment>
<proteinExistence type="predicted"/>
<evidence type="ECO:0000256" key="1">
    <source>
        <dbReference type="ARBA" id="ARBA00004141"/>
    </source>
</evidence>